<gene>
    <name evidence="4" type="ORF">GCM10010411_40800</name>
</gene>
<feature type="signal peptide" evidence="2">
    <location>
        <begin position="1"/>
        <end position="24"/>
    </location>
</feature>
<proteinExistence type="inferred from homology"/>
<comment type="similarity">
    <text evidence="1">Belongs to the Cu-Zn superoxide dismutase family.</text>
</comment>
<evidence type="ECO:0000256" key="1">
    <source>
        <dbReference type="ARBA" id="ARBA00010457"/>
    </source>
</evidence>
<organism evidence="4 5">
    <name type="scientific">Actinomadura fulvescens</name>
    <dbReference type="NCBI Taxonomy" id="46160"/>
    <lineage>
        <taxon>Bacteria</taxon>
        <taxon>Bacillati</taxon>
        <taxon>Actinomycetota</taxon>
        <taxon>Actinomycetes</taxon>
        <taxon>Streptosporangiales</taxon>
        <taxon>Thermomonosporaceae</taxon>
        <taxon>Actinomadura</taxon>
    </lineage>
</organism>
<evidence type="ECO:0000313" key="5">
    <source>
        <dbReference type="Proteomes" id="UP001501509"/>
    </source>
</evidence>
<dbReference type="InterPro" id="IPR036423">
    <property type="entry name" value="SOD-like_Cu/Zn_dom_sf"/>
</dbReference>
<evidence type="ECO:0000313" key="4">
    <source>
        <dbReference type="EMBL" id="GAA2602782.1"/>
    </source>
</evidence>
<dbReference type="Gene3D" id="2.60.40.200">
    <property type="entry name" value="Superoxide dismutase, copper/zinc binding domain"/>
    <property type="match status" value="1"/>
</dbReference>
<dbReference type="EMBL" id="BAAATD010000005">
    <property type="protein sequence ID" value="GAA2602782.1"/>
    <property type="molecule type" value="Genomic_DNA"/>
</dbReference>
<dbReference type="Proteomes" id="UP001501509">
    <property type="component" value="Unassembled WGS sequence"/>
</dbReference>
<protein>
    <recommendedName>
        <fullName evidence="3">Superoxide dismutase copper/zinc binding domain-containing protein</fullName>
    </recommendedName>
</protein>
<keyword evidence="5" id="KW-1185">Reference proteome</keyword>
<dbReference type="Pfam" id="PF00080">
    <property type="entry name" value="Sod_Cu"/>
    <property type="match status" value="1"/>
</dbReference>
<name>A0ABP6C530_9ACTN</name>
<feature type="domain" description="Superoxide dismutase copper/zinc binding" evidence="3">
    <location>
        <begin position="54"/>
        <end position="164"/>
    </location>
</feature>
<reference evidence="5" key="1">
    <citation type="journal article" date="2019" name="Int. J. Syst. Evol. Microbiol.">
        <title>The Global Catalogue of Microorganisms (GCM) 10K type strain sequencing project: providing services to taxonomists for standard genome sequencing and annotation.</title>
        <authorList>
            <consortium name="The Broad Institute Genomics Platform"/>
            <consortium name="The Broad Institute Genome Sequencing Center for Infectious Disease"/>
            <person name="Wu L."/>
            <person name="Ma J."/>
        </authorList>
    </citation>
    <scope>NUCLEOTIDE SEQUENCE [LARGE SCALE GENOMIC DNA]</scope>
    <source>
        <strain evidence="5">JCM 6833</strain>
    </source>
</reference>
<evidence type="ECO:0000256" key="2">
    <source>
        <dbReference type="SAM" id="SignalP"/>
    </source>
</evidence>
<dbReference type="InterPro" id="IPR001424">
    <property type="entry name" value="SOD_Cu_Zn_dom"/>
</dbReference>
<sequence>MRRTAITVTAAGAALGLAATPALACPKPIKVKGPTYAYDKAFAKAKTRIVVTGKKKRTTVRLAVSGLPASAVGKTLGAHVHKNACGPKPADAGPHYQNPKARPGTPLHAKEIWLELKVRKGGYAVAKTHARWAIAKGDAGSVVVHAKPTDHNTGDAGARLLCTTVPFGR</sequence>
<keyword evidence="2" id="KW-0732">Signal</keyword>
<feature type="chain" id="PRO_5045470783" description="Superoxide dismutase copper/zinc binding domain-containing protein" evidence="2">
    <location>
        <begin position="25"/>
        <end position="169"/>
    </location>
</feature>
<comment type="caution">
    <text evidence="4">The sequence shown here is derived from an EMBL/GenBank/DDBJ whole genome shotgun (WGS) entry which is preliminary data.</text>
</comment>
<accession>A0ABP6C530</accession>
<evidence type="ECO:0000259" key="3">
    <source>
        <dbReference type="Pfam" id="PF00080"/>
    </source>
</evidence>
<dbReference type="SUPFAM" id="SSF49329">
    <property type="entry name" value="Cu,Zn superoxide dismutase-like"/>
    <property type="match status" value="1"/>
</dbReference>
<dbReference type="RefSeq" id="WP_344543074.1">
    <property type="nucleotide sequence ID" value="NZ_BAAATD010000005.1"/>
</dbReference>